<sequence length="246" mass="26482">MLLLFFRLTFGAQLSYSTNSGSSSLASDLRPLISKGMVGCFGRISVDGFDLPKANQGLRLYNTRMDCDAVGRTPCSANPCGNEGTCFPTGEHSFSGVLSKMKYNISFPADFALSLSLKYLDTVSSVAGGHRFLSSVIDGDETLLDVDKHPGVVLLARAIVDDDLEMRHKLFNVSVSDGMFTAYAKLTVEIVASTAQRSLPRFDQAQYSASVGENGCAFLLIVQFISTANTSEWEGERRRGGGGVVC</sequence>
<dbReference type="AlphaFoldDB" id="A0A183U5T1"/>
<keyword evidence="1" id="KW-0732">Signal</keyword>
<gene>
    <name evidence="2" type="ORF">TCNE_LOCUS3851</name>
</gene>
<evidence type="ECO:0000313" key="2">
    <source>
        <dbReference type="EMBL" id="VDM29568.1"/>
    </source>
</evidence>
<proteinExistence type="predicted"/>
<reference evidence="2 3" key="2">
    <citation type="submission" date="2018-11" db="EMBL/GenBank/DDBJ databases">
        <authorList>
            <consortium name="Pathogen Informatics"/>
        </authorList>
    </citation>
    <scope>NUCLEOTIDE SEQUENCE [LARGE SCALE GENOMIC DNA]</scope>
</reference>
<protein>
    <submittedName>
        <fullName evidence="4">Cadherin domain-containing protein</fullName>
    </submittedName>
</protein>
<accession>A0A183U5T1</accession>
<evidence type="ECO:0000256" key="1">
    <source>
        <dbReference type="SAM" id="SignalP"/>
    </source>
</evidence>
<feature type="chain" id="PRO_5044553001" evidence="1">
    <location>
        <begin position="18"/>
        <end position="246"/>
    </location>
</feature>
<name>A0A183U5T1_TOXCA</name>
<dbReference type="EMBL" id="UYWY01005495">
    <property type="protein sequence ID" value="VDM29568.1"/>
    <property type="molecule type" value="Genomic_DNA"/>
</dbReference>
<dbReference type="WBParaSite" id="TCNE_0000385101-mRNA-1">
    <property type="protein sequence ID" value="TCNE_0000385101-mRNA-1"/>
    <property type="gene ID" value="TCNE_0000385101"/>
</dbReference>
<dbReference type="Proteomes" id="UP000050794">
    <property type="component" value="Unassembled WGS sequence"/>
</dbReference>
<keyword evidence="3" id="KW-1185">Reference proteome</keyword>
<evidence type="ECO:0000313" key="4">
    <source>
        <dbReference type="WBParaSite" id="TCNE_0000385101-mRNA-1"/>
    </source>
</evidence>
<evidence type="ECO:0000313" key="3">
    <source>
        <dbReference type="Proteomes" id="UP000050794"/>
    </source>
</evidence>
<feature type="signal peptide" evidence="1">
    <location>
        <begin position="1"/>
        <end position="17"/>
    </location>
</feature>
<reference evidence="4" key="1">
    <citation type="submission" date="2016-06" db="UniProtKB">
        <authorList>
            <consortium name="WormBaseParasite"/>
        </authorList>
    </citation>
    <scope>IDENTIFICATION</scope>
</reference>
<organism evidence="3 4">
    <name type="scientific">Toxocara canis</name>
    <name type="common">Canine roundworm</name>
    <dbReference type="NCBI Taxonomy" id="6265"/>
    <lineage>
        <taxon>Eukaryota</taxon>
        <taxon>Metazoa</taxon>
        <taxon>Ecdysozoa</taxon>
        <taxon>Nematoda</taxon>
        <taxon>Chromadorea</taxon>
        <taxon>Rhabditida</taxon>
        <taxon>Spirurina</taxon>
        <taxon>Ascaridomorpha</taxon>
        <taxon>Ascaridoidea</taxon>
        <taxon>Toxocaridae</taxon>
        <taxon>Toxocara</taxon>
    </lineage>
</organism>